<dbReference type="SMART" id="SM00443">
    <property type="entry name" value="G_patch"/>
    <property type="match status" value="1"/>
</dbReference>
<comment type="caution">
    <text evidence="6">The sequence shown here is derived from an EMBL/GenBank/DDBJ whole genome shotgun (WGS) entry which is preliminary data.</text>
</comment>
<dbReference type="PANTHER" id="PTHR15818:SF2">
    <property type="entry name" value="G-PATCH DOMAIN AND KOW MOTIFS-CONTAINING PROTEIN"/>
    <property type="match status" value="1"/>
</dbReference>
<sequence length="585" mass="66589">MNEQNKNVPVNSDINKGLFSFTIKKKKDSNALQESSIAENVAEEKEKTEFIVGIHENKIESTEPKEEKKELVIPLISKNRWQGHESQTSNEEPPRKKVKSTQRQTKQVAAAASLNQLDNEAVKEIIKETSVYNETWEDRGKEDLNLTIPLLMVNKPPEGFETDDKLDVSIRPNVAEEADYETVPISSFGMAMLRGMGWNKKEGIGTSRPVEAVSRPKGQGLGADRGPGPKQQAAKGKGPEGTDEPEGFVKGAGILVTRGAHKNLYGLIEGTDEDNSRLVIKLAINGQVITLSQFNAQAVSKSEYKKYAKDLGKFSRGHNELKKREARKDDERDSNTLKDKKGKANETSSSSYRDDDLPASDSSRHRDRKHNRDHPQEPRLKRENRSSNSQSSKDTERTTYRDKEKSSERPGDKERRRKDDRDRNDDKKSRYEKMEMKSENEAKKDKMRQEKKRDSLQSSSTKYWLRPDLRVRFINRTFKAGRYYNSKVRVVDVQEQDVCSCQTNEGTLLHDIHQSMLETLIPRAEPGYVMIVQGKHGGQVGLILNKDKKKCEADVQLLRDRDEIVRLSYDSICEYVGDIHLAENL</sequence>
<evidence type="ECO:0000313" key="7">
    <source>
        <dbReference type="Proteomes" id="UP000230750"/>
    </source>
</evidence>
<dbReference type="Proteomes" id="UP000230750">
    <property type="component" value="Unassembled WGS sequence"/>
</dbReference>
<feature type="compositionally biased region" description="Basic and acidic residues" evidence="4">
    <location>
        <begin position="393"/>
        <end position="455"/>
    </location>
</feature>
<name>A0A2G8LRA0_STIJA</name>
<keyword evidence="7" id="KW-1185">Reference proteome</keyword>
<dbReference type="GO" id="GO:0005681">
    <property type="term" value="C:spliceosomal complex"/>
    <property type="evidence" value="ECO:0007669"/>
    <property type="project" value="TreeGrafter"/>
</dbReference>
<reference evidence="6 7" key="1">
    <citation type="journal article" date="2017" name="PLoS Biol.">
        <title>The sea cucumber genome provides insights into morphological evolution and visceral regeneration.</title>
        <authorList>
            <person name="Zhang X."/>
            <person name="Sun L."/>
            <person name="Yuan J."/>
            <person name="Sun Y."/>
            <person name="Gao Y."/>
            <person name="Zhang L."/>
            <person name="Li S."/>
            <person name="Dai H."/>
            <person name="Hamel J.F."/>
            <person name="Liu C."/>
            <person name="Yu Y."/>
            <person name="Liu S."/>
            <person name="Lin W."/>
            <person name="Guo K."/>
            <person name="Jin S."/>
            <person name="Xu P."/>
            <person name="Storey K.B."/>
            <person name="Huan P."/>
            <person name="Zhang T."/>
            <person name="Zhou Y."/>
            <person name="Zhang J."/>
            <person name="Lin C."/>
            <person name="Li X."/>
            <person name="Xing L."/>
            <person name="Huo D."/>
            <person name="Sun M."/>
            <person name="Wang L."/>
            <person name="Mercier A."/>
            <person name="Li F."/>
            <person name="Yang H."/>
            <person name="Xiang J."/>
        </authorList>
    </citation>
    <scope>NUCLEOTIDE SEQUENCE [LARGE SCALE GENOMIC DNA]</scope>
    <source>
        <strain evidence="6">Shaxun</strain>
        <tissue evidence="6">Muscle</tissue>
    </source>
</reference>
<dbReference type="OrthoDB" id="5577072at2759"/>
<dbReference type="PANTHER" id="PTHR15818">
    <property type="entry name" value="G PATCH AND KOW-CONTAINING"/>
    <property type="match status" value="1"/>
</dbReference>
<dbReference type="GO" id="GO:0003676">
    <property type="term" value="F:nucleic acid binding"/>
    <property type="evidence" value="ECO:0007669"/>
    <property type="project" value="InterPro"/>
</dbReference>
<feature type="compositionally biased region" description="Basic and acidic residues" evidence="4">
    <location>
        <begin position="318"/>
        <end position="344"/>
    </location>
</feature>
<dbReference type="EMBL" id="MRZV01000005">
    <property type="protein sequence ID" value="PIK62796.1"/>
    <property type="molecule type" value="Genomic_DNA"/>
</dbReference>
<comment type="subcellular location">
    <subcellularLocation>
        <location evidence="1">Nucleus</location>
    </subcellularLocation>
</comment>
<dbReference type="InterPro" id="IPR026822">
    <property type="entry name" value="Spp2/MOS2_G-patch"/>
</dbReference>
<evidence type="ECO:0000313" key="6">
    <source>
        <dbReference type="EMBL" id="PIK62796.1"/>
    </source>
</evidence>
<dbReference type="InterPro" id="IPR041993">
    <property type="entry name" value="GPKOW_KOW1"/>
</dbReference>
<evidence type="ECO:0000256" key="4">
    <source>
        <dbReference type="SAM" id="MobiDB-lite"/>
    </source>
</evidence>
<keyword evidence="2" id="KW-0677">Repeat</keyword>
<dbReference type="CDD" id="cd13152">
    <property type="entry name" value="KOW_GPKOW_A"/>
    <property type="match status" value="1"/>
</dbReference>
<evidence type="ECO:0000256" key="2">
    <source>
        <dbReference type="ARBA" id="ARBA00022737"/>
    </source>
</evidence>
<keyword evidence="3" id="KW-0539">Nucleus</keyword>
<feature type="domain" description="G-patch" evidence="5">
    <location>
        <begin position="183"/>
        <end position="224"/>
    </location>
</feature>
<evidence type="ECO:0000259" key="5">
    <source>
        <dbReference type="SMART" id="SM00443"/>
    </source>
</evidence>
<organism evidence="6 7">
    <name type="scientific">Stichopus japonicus</name>
    <name type="common">Sea cucumber</name>
    <dbReference type="NCBI Taxonomy" id="307972"/>
    <lineage>
        <taxon>Eukaryota</taxon>
        <taxon>Metazoa</taxon>
        <taxon>Echinodermata</taxon>
        <taxon>Eleutherozoa</taxon>
        <taxon>Echinozoa</taxon>
        <taxon>Holothuroidea</taxon>
        <taxon>Aspidochirotacea</taxon>
        <taxon>Aspidochirotida</taxon>
        <taxon>Stichopodidae</taxon>
        <taxon>Apostichopus</taxon>
    </lineage>
</organism>
<dbReference type="Gene3D" id="2.30.30.30">
    <property type="match status" value="1"/>
</dbReference>
<dbReference type="GO" id="GO:0000398">
    <property type="term" value="P:mRNA splicing, via spliceosome"/>
    <property type="evidence" value="ECO:0007669"/>
    <property type="project" value="InterPro"/>
</dbReference>
<dbReference type="InterPro" id="IPR014722">
    <property type="entry name" value="Rib_uL2_dom2"/>
</dbReference>
<dbReference type="Gene3D" id="2.30.30.140">
    <property type="match status" value="1"/>
</dbReference>
<evidence type="ECO:0000256" key="3">
    <source>
        <dbReference type="ARBA" id="ARBA00023242"/>
    </source>
</evidence>
<dbReference type="InterPro" id="IPR000467">
    <property type="entry name" value="G_patch_dom"/>
</dbReference>
<gene>
    <name evidence="6" type="ORF">BSL78_00247</name>
</gene>
<dbReference type="AlphaFoldDB" id="A0A2G8LRA0"/>
<dbReference type="InterPro" id="IPR041994">
    <property type="entry name" value="GPKOW_KOW2"/>
</dbReference>
<dbReference type="CDD" id="cd13153">
    <property type="entry name" value="KOW_GPKOW_B"/>
    <property type="match status" value="1"/>
</dbReference>
<feature type="region of interest" description="Disordered" evidence="4">
    <location>
        <begin position="26"/>
        <end position="50"/>
    </location>
</feature>
<proteinExistence type="predicted"/>
<evidence type="ECO:0000256" key="1">
    <source>
        <dbReference type="ARBA" id="ARBA00004123"/>
    </source>
</evidence>
<dbReference type="Pfam" id="PF25088">
    <property type="entry name" value="GPKOW_C"/>
    <property type="match status" value="1"/>
</dbReference>
<feature type="region of interest" description="Disordered" evidence="4">
    <location>
        <begin position="204"/>
        <end position="246"/>
    </location>
</feature>
<feature type="compositionally biased region" description="Basic and acidic residues" evidence="4">
    <location>
        <begin position="373"/>
        <end position="385"/>
    </location>
</feature>
<feature type="region of interest" description="Disordered" evidence="4">
    <location>
        <begin position="318"/>
        <end position="460"/>
    </location>
</feature>
<protein>
    <submittedName>
        <fullName evidence="6">Putative G patch domain and KOW motifs-containing protein</fullName>
    </submittedName>
</protein>
<feature type="region of interest" description="Disordered" evidence="4">
    <location>
        <begin position="77"/>
        <end position="106"/>
    </location>
</feature>
<dbReference type="InterPro" id="IPR045166">
    <property type="entry name" value="Spp2-like"/>
</dbReference>
<dbReference type="Pfam" id="PF12656">
    <property type="entry name" value="G-patch_2"/>
    <property type="match status" value="1"/>
</dbReference>
<accession>A0A2G8LRA0</accession>
<dbReference type="STRING" id="307972.A0A2G8LRA0"/>